<dbReference type="PANTHER" id="PTHR14083">
    <property type="entry name" value="YIP1 INTERACTING FACTOR HOMOLOG YIF1 PROTEIN"/>
    <property type="match status" value="1"/>
</dbReference>
<feature type="compositionally biased region" description="Polar residues" evidence="15">
    <location>
        <begin position="39"/>
        <end position="56"/>
    </location>
</feature>
<proteinExistence type="inferred from homology"/>
<dbReference type="EMBL" id="HE797595">
    <property type="protein sequence ID" value="CCM06985.1"/>
    <property type="molecule type" value="Genomic_DNA"/>
</dbReference>
<dbReference type="GO" id="GO:0005789">
    <property type="term" value="C:endoplasmic reticulum membrane"/>
    <property type="evidence" value="ECO:0007669"/>
    <property type="project" value="UniProtKB-SubCell"/>
</dbReference>
<evidence type="ECO:0000256" key="4">
    <source>
        <dbReference type="ARBA" id="ARBA00009727"/>
    </source>
</evidence>
<keyword evidence="5" id="KW-0813">Transport</keyword>
<evidence type="ECO:0000256" key="10">
    <source>
        <dbReference type="ARBA" id="ARBA00022989"/>
    </source>
</evidence>
<keyword evidence="13 14" id="KW-0687">Ribonucleoprotein</keyword>
<keyword evidence="7" id="KW-0256">Endoplasmic reticulum</keyword>
<evidence type="ECO:0000256" key="2">
    <source>
        <dbReference type="ARBA" id="ARBA00004653"/>
    </source>
</evidence>
<dbReference type="InParanoid" id="J7RVQ6"/>
<dbReference type="Pfam" id="PF01781">
    <property type="entry name" value="Ribosomal_L38e"/>
    <property type="match status" value="1"/>
</dbReference>
<feature type="transmembrane region" description="Helical" evidence="16">
    <location>
        <begin position="195"/>
        <end position="215"/>
    </location>
</feature>
<comment type="similarity">
    <text evidence="4">Belongs to the YIF1 family.</text>
</comment>
<feature type="region of interest" description="Disordered" evidence="15">
    <location>
        <begin position="1"/>
        <end position="86"/>
    </location>
</feature>
<dbReference type="GO" id="GO:1990904">
    <property type="term" value="C:ribonucleoprotein complex"/>
    <property type="evidence" value="ECO:0007669"/>
    <property type="project" value="UniProtKB-KW"/>
</dbReference>
<dbReference type="HOGENOM" id="CLU_047877_2_0_1"/>
<dbReference type="Proteomes" id="UP000006352">
    <property type="component" value="Unassembled WGS sequence"/>
</dbReference>
<dbReference type="GO" id="GO:0006412">
    <property type="term" value="P:translation"/>
    <property type="evidence" value="ECO:0007669"/>
    <property type="project" value="InterPro"/>
</dbReference>
<comment type="subcellular location">
    <subcellularLocation>
        <location evidence="1">Endoplasmic reticulum membrane</location>
        <topology evidence="1">Multi-pass membrane protein</topology>
    </subcellularLocation>
    <subcellularLocation>
        <location evidence="2">Golgi apparatus membrane</location>
        <topology evidence="2">Multi-pass membrane protein</topology>
    </subcellularLocation>
</comment>
<keyword evidence="6 16" id="KW-0812">Transmembrane</keyword>
<dbReference type="GO" id="GO:0005793">
    <property type="term" value="C:endoplasmic reticulum-Golgi intermediate compartment"/>
    <property type="evidence" value="ECO:0007669"/>
    <property type="project" value="TreeGrafter"/>
</dbReference>
<protein>
    <recommendedName>
        <fullName evidence="19">60S ribosomal protein L38</fullName>
    </recommendedName>
</protein>
<evidence type="ECO:0000256" key="9">
    <source>
        <dbReference type="ARBA" id="ARBA00022980"/>
    </source>
</evidence>
<dbReference type="STRING" id="599839.J7RVQ6"/>
<organism evidence="17 18">
    <name type="scientific">Fibroporia radiculosa</name>
    <dbReference type="NCBI Taxonomy" id="599839"/>
    <lineage>
        <taxon>Eukaryota</taxon>
        <taxon>Fungi</taxon>
        <taxon>Dikarya</taxon>
        <taxon>Basidiomycota</taxon>
        <taxon>Agaricomycotina</taxon>
        <taxon>Agaricomycetes</taxon>
        <taxon>Polyporales</taxon>
        <taxon>Fibroporiaceae</taxon>
        <taxon>Fibroporia</taxon>
    </lineage>
</organism>
<dbReference type="GO" id="GO:0030134">
    <property type="term" value="C:COPII-coated ER to Golgi transport vesicle"/>
    <property type="evidence" value="ECO:0007669"/>
    <property type="project" value="TreeGrafter"/>
</dbReference>
<evidence type="ECO:0000256" key="12">
    <source>
        <dbReference type="ARBA" id="ARBA00023136"/>
    </source>
</evidence>
<dbReference type="PANTHER" id="PTHR14083:SF0">
    <property type="entry name" value="YIP1D-INTERACTING FACTOR 1, ISOFORM C"/>
    <property type="match status" value="1"/>
</dbReference>
<dbReference type="InterPro" id="IPR005578">
    <property type="entry name" value="Yif1_fam"/>
</dbReference>
<reference evidence="17 18" key="1">
    <citation type="journal article" date="2012" name="Appl. Environ. Microbiol.">
        <title>Short-read sequencing for genomic analysis of the brown rot fungus Fibroporia radiculosa.</title>
        <authorList>
            <person name="Tang J.D."/>
            <person name="Perkins A.D."/>
            <person name="Sonstegard T.S."/>
            <person name="Schroeder S.G."/>
            <person name="Burgess S.C."/>
            <person name="Diehl S.V."/>
        </authorList>
    </citation>
    <scope>NUCLEOTIDE SEQUENCE [LARGE SCALE GENOMIC DNA]</scope>
    <source>
        <strain evidence="17 18">TFFH 294</strain>
    </source>
</reference>
<gene>
    <name evidence="17" type="ORF">FIBRA_09300</name>
</gene>
<dbReference type="Pfam" id="PF03878">
    <property type="entry name" value="YIF1"/>
    <property type="match status" value="1"/>
</dbReference>
<evidence type="ECO:0000256" key="5">
    <source>
        <dbReference type="ARBA" id="ARBA00022448"/>
    </source>
</evidence>
<sequence length="402" mass="44612">MSYYTNSRSPPPLQHPVPTHPAYIPEPPSTPVSPHGYQRYTSSPPTQQQFGQSIPGQSGRVPQGYTTSSGHYQPLGSPPRHAPVPAQTQPGVNIPNVPVDFSAWGLDGATAQFGMQLGQSAVAAGQDYVQKNLGGLIPISILKHHFNVSNSYVMHKLRLVLFPWRHKPWSRRVHRTENGQAEWQPPRDDVNAPDLYIPLMALVTYILLAALHSGLHSRFHPEILGITASKALAVTLLDFIFVKLGSYFLNIPGGINQVLDLLAYNGYKFVGVIVTLIAGLLNTGTTLYFVVFIYSFLATAFFLSSSGLEDNEQDIWPAMPKEVRDIKKFIEIANRKDASEARVKKLSPKAPNGKTRTKFKIRCSRYLYTLSLDDPEKAEKLQQSLPPGLVVRDVKKTPKNKK</sequence>
<keyword evidence="18" id="KW-1185">Reference proteome</keyword>
<evidence type="ECO:0008006" key="19">
    <source>
        <dbReference type="Google" id="ProtNLM"/>
    </source>
</evidence>
<evidence type="ECO:0000313" key="18">
    <source>
        <dbReference type="Proteomes" id="UP000006352"/>
    </source>
</evidence>
<evidence type="ECO:0000256" key="7">
    <source>
        <dbReference type="ARBA" id="ARBA00022824"/>
    </source>
</evidence>
<keyword evidence="12 16" id="KW-0472">Membrane</keyword>
<dbReference type="Gene3D" id="3.30.720.90">
    <property type="match status" value="1"/>
</dbReference>
<dbReference type="AlphaFoldDB" id="J7RVQ6"/>
<evidence type="ECO:0000256" key="11">
    <source>
        <dbReference type="ARBA" id="ARBA00023034"/>
    </source>
</evidence>
<keyword evidence="8" id="KW-0653">Protein transport</keyword>
<name>J7RVQ6_9APHY</name>
<keyword evidence="11" id="KW-0333">Golgi apparatus</keyword>
<comment type="similarity">
    <text evidence="3 14">Belongs to the eukaryotic ribosomal protein eL38 family.</text>
</comment>
<evidence type="ECO:0000256" key="13">
    <source>
        <dbReference type="ARBA" id="ARBA00023274"/>
    </source>
</evidence>
<dbReference type="OrthoDB" id="337750at2759"/>
<evidence type="ECO:0000256" key="3">
    <source>
        <dbReference type="ARBA" id="ARBA00007803"/>
    </source>
</evidence>
<keyword evidence="9 14" id="KW-0689">Ribosomal protein</keyword>
<feature type="compositionally biased region" description="Pro residues" evidence="15">
    <location>
        <begin position="9"/>
        <end position="31"/>
    </location>
</feature>
<evidence type="ECO:0000256" key="8">
    <source>
        <dbReference type="ARBA" id="ARBA00022927"/>
    </source>
</evidence>
<keyword evidence="10 16" id="KW-1133">Transmembrane helix</keyword>
<evidence type="ECO:0000256" key="1">
    <source>
        <dbReference type="ARBA" id="ARBA00004477"/>
    </source>
</evidence>
<evidence type="ECO:0000256" key="14">
    <source>
        <dbReference type="RuleBase" id="RU003445"/>
    </source>
</evidence>
<dbReference type="FunCoup" id="J7RVQ6">
    <property type="interactions" value="267"/>
</dbReference>
<accession>J7RVQ6</accession>
<feature type="transmembrane region" description="Helical" evidence="16">
    <location>
        <begin position="227"/>
        <end position="249"/>
    </location>
</feature>
<evidence type="ECO:0000313" key="17">
    <source>
        <dbReference type="EMBL" id="CCM06985.1"/>
    </source>
</evidence>
<feature type="transmembrane region" description="Helical" evidence="16">
    <location>
        <begin position="269"/>
        <end position="297"/>
    </location>
</feature>
<dbReference type="GO" id="GO:0005840">
    <property type="term" value="C:ribosome"/>
    <property type="evidence" value="ECO:0007669"/>
    <property type="project" value="UniProtKB-KW"/>
</dbReference>
<dbReference type="InterPro" id="IPR002675">
    <property type="entry name" value="Ribosomal_eL38"/>
</dbReference>
<dbReference type="InterPro" id="IPR038464">
    <property type="entry name" value="Ribosomal_eL38_sf"/>
</dbReference>
<dbReference type="GO" id="GO:0003735">
    <property type="term" value="F:structural constituent of ribosome"/>
    <property type="evidence" value="ECO:0007669"/>
    <property type="project" value="InterPro"/>
</dbReference>
<dbReference type="RefSeq" id="XP_012177006.1">
    <property type="nucleotide sequence ID" value="XM_012321616.1"/>
</dbReference>
<dbReference type="GO" id="GO:0006888">
    <property type="term" value="P:endoplasmic reticulum to Golgi vesicle-mediated transport"/>
    <property type="evidence" value="ECO:0007669"/>
    <property type="project" value="InterPro"/>
</dbReference>
<evidence type="ECO:0000256" key="6">
    <source>
        <dbReference type="ARBA" id="ARBA00022692"/>
    </source>
</evidence>
<evidence type="ECO:0000256" key="15">
    <source>
        <dbReference type="SAM" id="MobiDB-lite"/>
    </source>
</evidence>
<dbReference type="GO" id="GO:0000139">
    <property type="term" value="C:Golgi membrane"/>
    <property type="evidence" value="ECO:0007669"/>
    <property type="project" value="UniProtKB-SubCell"/>
</dbReference>
<evidence type="ECO:0000256" key="16">
    <source>
        <dbReference type="SAM" id="Phobius"/>
    </source>
</evidence>
<dbReference type="GO" id="GO:0015031">
    <property type="term" value="P:protein transport"/>
    <property type="evidence" value="ECO:0007669"/>
    <property type="project" value="UniProtKB-KW"/>
</dbReference>
<dbReference type="GeneID" id="24101885"/>
<dbReference type="FunFam" id="3.30.720.90:FF:000001">
    <property type="entry name" value="60S ribosomal protein L38"/>
    <property type="match status" value="1"/>
</dbReference>